<dbReference type="Pfam" id="PF00609">
    <property type="entry name" value="DAGK_acc"/>
    <property type="match status" value="2"/>
</dbReference>
<feature type="domain" description="DAGKc" evidence="7">
    <location>
        <begin position="50"/>
        <end position="132"/>
    </location>
</feature>
<dbReference type="AlphaFoldDB" id="A0A0V0R658"/>
<dbReference type="GO" id="GO:0016020">
    <property type="term" value="C:membrane"/>
    <property type="evidence" value="ECO:0007669"/>
    <property type="project" value="TreeGrafter"/>
</dbReference>
<dbReference type="Proteomes" id="UP000054937">
    <property type="component" value="Unassembled WGS sequence"/>
</dbReference>
<evidence type="ECO:0000256" key="1">
    <source>
        <dbReference type="ARBA" id="ARBA00009280"/>
    </source>
</evidence>
<evidence type="ECO:0000256" key="3">
    <source>
        <dbReference type="ARBA" id="ARBA00022741"/>
    </source>
</evidence>
<reference evidence="8 9" key="1">
    <citation type="journal article" date="2015" name="Sci. Rep.">
        <title>Genome of the facultative scuticociliatosis pathogen Pseudocohnilembus persalinus provides insight into its virulence through horizontal gene transfer.</title>
        <authorList>
            <person name="Xiong J."/>
            <person name="Wang G."/>
            <person name="Cheng J."/>
            <person name="Tian M."/>
            <person name="Pan X."/>
            <person name="Warren A."/>
            <person name="Jiang C."/>
            <person name="Yuan D."/>
            <person name="Miao W."/>
        </authorList>
    </citation>
    <scope>NUCLEOTIDE SEQUENCE [LARGE SCALE GENOMIC DNA]</scope>
    <source>
        <strain evidence="8">36N120E</strain>
    </source>
</reference>
<dbReference type="InterPro" id="IPR016064">
    <property type="entry name" value="NAD/diacylglycerol_kinase_sf"/>
</dbReference>
<dbReference type="OMA" id="TRQIHVW"/>
<evidence type="ECO:0000313" key="9">
    <source>
        <dbReference type="Proteomes" id="UP000054937"/>
    </source>
</evidence>
<dbReference type="SMART" id="SM00045">
    <property type="entry name" value="DAGKa"/>
    <property type="match status" value="1"/>
</dbReference>
<dbReference type="InParanoid" id="A0A0V0R658"/>
<dbReference type="SUPFAM" id="SSF111331">
    <property type="entry name" value="NAD kinase/diacylglycerol kinase-like"/>
    <property type="match status" value="1"/>
</dbReference>
<evidence type="ECO:0000256" key="2">
    <source>
        <dbReference type="ARBA" id="ARBA00022679"/>
    </source>
</evidence>
<keyword evidence="9" id="KW-1185">Reference proteome</keyword>
<dbReference type="PANTHER" id="PTHR11255">
    <property type="entry name" value="DIACYLGLYCEROL KINASE"/>
    <property type="match status" value="1"/>
</dbReference>
<dbReference type="PANTHER" id="PTHR11255:SF121">
    <property type="entry name" value="DIACYLGLYCEROL KINASE (ATP)"/>
    <property type="match status" value="1"/>
</dbReference>
<evidence type="ECO:0000259" key="7">
    <source>
        <dbReference type="PROSITE" id="PS50146"/>
    </source>
</evidence>
<sequence length="478" mass="53858">MEVSEFIRFTLDQPNDQKSKQKYTADVQFVNLFLADQREKGFLKLKEEIEAKQKKCRAVVCGGDGTVMWVVEEMIKYKLDVEHCPIGIVPFGTGNDFARVLGWGGSAPGQVIGSNLGGLKKMIKKWIFSTIADFDIWDIQVEVDQNVGEFRQVKKVNGKVEKNPILEKDAQGVPIQGKVLKKFSKHMSNYCSVGVDARIGYGFDKNRKKSQIGNKCVYAWEGLKKCFIRTPKMSDIIKNLEFQNNSMIGLQQDGKVQLLKNNNVQSSEKQTQIQSPPVSQQLEQGIVKNSGIGIDFPSSNMNLNNGSSQCFQTRPNDRDSQKIFKQQNSTSEIPLLKGNPVCLICSNIPSYAGGINLWKGCQNKLGISYVDEKKKMIDKFENQNFGDGQLEFMSFSSSFSMSMEQVISGNSQRVAQGKGPFYLNFKDKDEKGRNVITYFQVDGEFYQAKAPKYIKFQLAYELPNGKIKIMVENSSQKV</sequence>
<protein>
    <recommendedName>
        <fullName evidence="6">Diacylglycerol kinase</fullName>
        <shortName evidence="6">DAG kinase</shortName>
        <ecNumber evidence="6">2.7.1.107</ecNumber>
    </recommendedName>
</protein>
<evidence type="ECO:0000256" key="5">
    <source>
        <dbReference type="ARBA" id="ARBA00022840"/>
    </source>
</evidence>
<dbReference type="FunCoup" id="A0A0V0R658">
    <property type="interactions" value="16"/>
</dbReference>
<dbReference type="Pfam" id="PF00781">
    <property type="entry name" value="DAGK_cat"/>
    <property type="match status" value="1"/>
</dbReference>
<dbReference type="GO" id="GO:0005524">
    <property type="term" value="F:ATP binding"/>
    <property type="evidence" value="ECO:0007669"/>
    <property type="project" value="UniProtKB-KW"/>
</dbReference>
<dbReference type="EC" id="2.7.1.107" evidence="6"/>
<evidence type="ECO:0000313" key="8">
    <source>
        <dbReference type="EMBL" id="KRX09840.1"/>
    </source>
</evidence>
<comment type="caution">
    <text evidence="8">The sequence shown here is derived from an EMBL/GenBank/DDBJ whole genome shotgun (WGS) entry which is preliminary data.</text>
</comment>
<comment type="similarity">
    <text evidence="1 6">Belongs to the eukaryotic diacylglycerol kinase family.</text>
</comment>
<gene>
    <name evidence="8" type="ORF">PPERSA_02712</name>
</gene>
<dbReference type="GO" id="GO:0004143">
    <property type="term" value="F:ATP-dependent diacylglycerol kinase activity"/>
    <property type="evidence" value="ECO:0007669"/>
    <property type="project" value="UniProtKB-EC"/>
</dbReference>
<dbReference type="OrthoDB" id="242257at2759"/>
<dbReference type="SMART" id="SM00046">
    <property type="entry name" value="DAGKc"/>
    <property type="match status" value="1"/>
</dbReference>
<dbReference type="GO" id="GO:0007200">
    <property type="term" value="P:phospholipase C-activating G protein-coupled receptor signaling pathway"/>
    <property type="evidence" value="ECO:0007669"/>
    <property type="project" value="InterPro"/>
</dbReference>
<dbReference type="InterPro" id="IPR000756">
    <property type="entry name" value="Diacylglycerol_kin_accessory"/>
</dbReference>
<dbReference type="PROSITE" id="PS50146">
    <property type="entry name" value="DAGK"/>
    <property type="match status" value="1"/>
</dbReference>
<name>A0A0V0R658_PSEPJ</name>
<evidence type="ECO:0000256" key="6">
    <source>
        <dbReference type="RuleBase" id="RU361128"/>
    </source>
</evidence>
<dbReference type="InterPro" id="IPR001206">
    <property type="entry name" value="Diacylglycerol_kinase_cat_dom"/>
</dbReference>
<comment type="catalytic activity">
    <reaction evidence="6">
        <text>a 1,2-diacyl-sn-glycerol + ATP = a 1,2-diacyl-sn-glycero-3-phosphate + ADP + H(+)</text>
        <dbReference type="Rhea" id="RHEA:10272"/>
        <dbReference type="ChEBI" id="CHEBI:15378"/>
        <dbReference type="ChEBI" id="CHEBI:17815"/>
        <dbReference type="ChEBI" id="CHEBI:30616"/>
        <dbReference type="ChEBI" id="CHEBI:58608"/>
        <dbReference type="ChEBI" id="CHEBI:456216"/>
        <dbReference type="EC" id="2.7.1.107"/>
    </reaction>
</comment>
<keyword evidence="3 6" id="KW-0547">Nucleotide-binding</keyword>
<keyword evidence="5 6" id="KW-0067">ATP-binding</keyword>
<keyword evidence="2 6" id="KW-0808">Transferase</keyword>
<accession>A0A0V0R658</accession>
<dbReference type="Gene3D" id="3.40.50.10330">
    <property type="entry name" value="Probable inorganic polyphosphate/atp-NAD kinase, domain 1"/>
    <property type="match status" value="1"/>
</dbReference>
<organism evidence="8 9">
    <name type="scientific">Pseudocohnilembus persalinus</name>
    <name type="common">Ciliate</name>
    <dbReference type="NCBI Taxonomy" id="266149"/>
    <lineage>
        <taxon>Eukaryota</taxon>
        <taxon>Sar</taxon>
        <taxon>Alveolata</taxon>
        <taxon>Ciliophora</taxon>
        <taxon>Intramacronucleata</taxon>
        <taxon>Oligohymenophorea</taxon>
        <taxon>Scuticociliatia</taxon>
        <taxon>Philasterida</taxon>
        <taxon>Pseudocohnilembidae</taxon>
        <taxon>Pseudocohnilembus</taxon>
    </lineage>
</organism>
<proteinExistence type="inferred from homology"/>
<evidence type="ECO:0000256" key="4">
    <source>
        <dbReference type="ARBA" id="ARBA00022777"/>
    </source>
</evidence>
<dbReference type="InterPro" id="IPR017438">
    <property type="entry name" value="ATP-NAD_kinase_N"/>
</dbReference>
<keyword evidence="4 6" id="KW-0418">Kinase</keyword>
<dbReference type="InterPro" id="IPR037607">
    <property type="entry name" value="DGK"/>
</dbReference>
<dbReference type="EMBL" id="LDAU01000044">
    <property type="protein sequence ID" value="KRX09840.1"/>
    <property type="molecule type" value="Genomic_DNA"/>
</dbReference>